<evidence type="ECO:0000259" key="3">
    <source>
        <dbReference type="Pfam" id="PF02470"/>
    </source>
</evidence>
<dbReference type="Pfam" id="PF11887">
    <property type="entry name" value="Mce4_CUP1"/>
    <property type="match status" value="1"/>
</dbReference>
<evidence type="ECO:0000313" key="5">
    <source>
        <dbReference type="EMBL" id="SDH29422.1"/>
    </source>
</evidence>
<evidence type="ECO:0000256" key="1">
    <source>
        <dbReference type="SAM" id="MobiDB-lite"/>
    </source>
</evidence>
<dbReference type="NCBIfam" id="TIGR00996">
    <property type="entry name" value="Mtu_fam_mce"/>
    <property type="match status" value="1"/>
</dbReference>
<sequence>MGETTVGLYDDTTTGRRRVLGVVFVLVLGLFVYGTVSIYARTFERVVTVSLVTDTVGNSLPQNADVKVRGLIVGQVRSSHTDGVQVTSELALDPDKAALIPSDTTARLLPKTLFGERYVSLTIPRTTAAEPVHDGDTIRQDASGNAIEVGRVLDGLLPLLRAVPPESLSSTLGALSQGLAGRGTELGFTLDRLEEIFGAVTDELPNLQAGLRGLADFSRTYADAAPDLVNALDNLRVTGNTVVERRNELVALLASATATSGSTADLLAANADAVITISADSREALQILGRYSPSLGCILGGFARTAPDAREVMAADNPHPGVRANIQLVNPKGRYLPNQDEPRMRDDRGPSCEDSYKEADRPFPQYPGGTSRNDGAYPVPSRNPGSSRPLEIFPAPEGVPNVVPRWTGAQASYVGSKAEQDTLDVVYGEANGLAPEDVPGWTTTLGAPALRGADVSIR</sequence>
<name>A0A1G8B844_9NOCA</name>
<feature type="transmembrane region" description="Helical" evidence="2">
    <location>
        <begin position="19"/>
        <end position="40"/>
    </location>
</feature>
<evidence type="ECO:0000313" key="6">
    <source>
        <dbReference type="Proteomes" id="UP000183263"/>
    </source>
</evidence>
<proteinExistence type="predicted"/>
<feature type="compositionally biased region" description="Basic and acidic residues" evidence="1">
    <location>
        <begin position="340"/>
        <end position="361"/>
    </location>
</feature>
<dbReference type="RefSeq" id="WP_072736191.1">
    <property type="nucleotide sequence ID" value="NZ_CP048813.1"/>
</dbReference>
<dbReference type="GO" id="GO:0051701">
    <property type="term" value="P:biological process involved in interaction with host"/>
    <property type="evidence" value="ECO:0007669"/>
    <property type="project" value="TreeGrafter"/>
</dbReference>
<dbReference type="InterPro" id="IPR052336">
    <property type="entry name" value="MlaD_Phospholipid_Transporter"/>
</dbReference>
<dbReference type="EMBL" id="FNDN01000001">
    <property type="protein sequence ID" value="SDH29422.1"/>
    <property type="molecule type" value="Genomic_DNA"/>
</dbReference>
<keyword evidence="6" id="KW-1185">Reference proteome</keyword>
<feature type="region of interest" description="Disordered" evidence="1">
    <location>
        <begin position="331"/>
        <end position="386"/>
    </location>
</feature>
<dbReference type="OrthoDB" id="3460188at2"/>
<dbReference type="InterPro" id="IPR005693">
    <property type="entry name" value="Mce"/>
</dbReference>
<organism evidence="5 6">
    <name type="scientific">Rhodococcus triatomae</name>
    <dbReference type="NCBI Taxonomy" id="300028"/>
    <lineage>
        <taxon>Bacteria</taxon>
        <taxon>Bacillati</taxon>
        <taxon>Actinomycetota</taxon>
        <taxon>Actinomycetes</taxon>
        <taxon>Mycobacteriales</taxon>
        <taxon>Nocardiaceae</taxon>
        <taxon>Rhodococcus</taxon>
    </lineage>
</organism>
<reference evidence="5 6" key="1">
    <citation type="submission" date="2016-10" db="EMBL/GenBank/DDBJ databases">
        <authorList>
            <person name="de Groot N.N."/>
        </authorList>
    </citation>
    <scope>NUCLEOTIDE SEQUENCE [LARGE SCALE GENOMIC DNA]</scope>
    <source>
        <strain evidence="5 6">DSM 44892</strain>
    </source>
</reference>
<keyword evidence="2" id="KW-1133">Transmembrane helix</keyword>
<dbReference type="AlphaFoldDB" id="A0A1G8B844"/>
<dbReference type="InterPro" id="IPR024516">
    <property type="entry name" value="Mce_C"/>
</dbReference>
<keyword evidence="2" id="KW-0812">Transmembrane</keyword>
<evidence type="ECO:0000256" key="2">
    <source>
        <dbReference type="SAM" id="Phobius"/>
    </source>
</evidence>
<evidence type="ECO:0000259" key="4">
    <source>
        <dbReference type="Pfam" id="PF11887"/>
    </source>
</evidence>
<protein>
    <submittedName>
        <fullName evidence="5">Virulence factor Mce family protein</fullName>
    </submittedName>
</protein>
<feature type="domain" description="Mammalian cell entry C-terminal" evidence="4">
    <location>
        <begin position="129"/>
        <end position="350"/>
    </location>
</feature>
<dbReference type="Pfam" id="PF02470">
    <property type="entry name" value="MlaD"/>
    <property type="match status" value="1"/>
</dbReference>
<dbReference type="Proteomes" id="UP000183263">
    <property type="component" value="Unassembled WGS sequence"/>
</dbReference>
<dbReference type="InterPro" id="IPR003399">
    <property type="entry name" value="Mce/MlaD"/>
</dbReference>
<feature type="domain" description="Mce/MlaD" evidence="3">
    <location>
        <begin position="47"/>
        <end position="122"/>
    </location>
</feature>
<dbReference type="PANTHER" id="PTHR33371:SF19">
    <property type="entry name" value="MCE-FAMILY PROTEIN MCE4A"/>
    <property type="match status" value="1"/>
</dbReference>
<accession>A0A1G8B844</accession>
<keyword evidence="2" id="KW-0472">Membrane</keyword>
<dbReference type="PANTHER" id="PTHR33371">
    <property type="entry name" value="INTERMEMBRANE PHOSPHOLIPID TRANSPORT SYSTEM BINDING PROTEIN MLAD-RELATED"/>
    <property type="match status" value="1"/>
</dbReference>
<gene>
    <name evidence="5" type="ORF">SAMN05444695_101704</name>
</gene>
<dbReference type="GO" id="GO:0005576">
    <property type="term" value="C:extracellular region"/>
    <property type="evidence" value="ECO:0007669"/>
    <property type="project" value="TreeGrafter"/>
</dbReference>